<dbReference type="Pfam" id="PF13041">
    <property type="entry name" value="PPR_2"/>
    <property type="match status" value="1"/>
</dbReference>
<dbReference type="EMBL" id="JAUJYO010000017">
    <property type="protein sequence ID" value="KAK1292907.1"/>
    <property type="molecule type" value="Genomic_DNA"/>
</dbReference>
<feature type="repeat" description="PPR" evidence="2">
    <location>
        <begin position="482"/>
        <end position="516"/>
    </location>
</feature>
<keyword evidence="4" id="KW-1185">Reference proteome</keyword>
<dbReference type="Gene3D" id="1.25.40.10">
    <property type="entry name" value="Tetratricopeptide repeat domain"/>
    <property type="match status" value="2"/>
</dbReference>
<dbReference type="PANTHER" id="PTHR47205">
    <property type="entry name" value="OS07G0599000 PROTEIN"/>
    <property type="match status" value="1"/>
</dbReference>
<evidence type="ECO:0000313" key="4">
    <source>
        <dbReference type="Proteomes" id="UP001180020"/>
    </source>
</evidence>
<protein>
    <submittedName>
        <fullName evidence="3">Pentatricopeptide repeat-containing protein</fullName>
    </submittedName>
</protein>
<keyword evidence="1" id="KW-0677">Repeat</keyword>
<organism evidence="3 4">
    <name type="scientific">Acorus calamus</name>
    <name type="common">Sweet flag</name>
    <dbReference type="NCBI Taxonomy" id="4465"/>
    <lineage>
        <taxon>Eukaryota</taxon>
        <taxon>Viridiplantae</taxon>
        <taxon>Streptophyta</taxon>
        <taxon>Embryophyta</taxon>
        <taxon>Tracheophyta</taxon>
        <taxon>Spermatophyta</taxon>
        <taxon>Magnoliopsida</taxon>
        <taxon>Liliopsida</taxon>
        <taxon>Acoraceae</taxon>
        <taxon>Acorus</taxon>
    </lineage>
</organism>
<evidence type="ECO:0000256" key="1">
    <source>
        <dbReference type="ARBA" id="ARBA00022737"/>
    </source>
</evidence>
<accession>A0AAV9CWD1</accession>
<name>A0AAV9CWD1_ACOCL</name>
<feature type="repeat" description="PPR" evidence="2">
    <location>
        <begin position="517"/>
        <end position="551"/>
    </location>
</feature>
<evidence type="ECO:0000313" key="3">
    <source>
        <dbReference type="EMBL" id="KAK1292907.1"/>
    </source>
</evidence>
<dbReference type="Proteomes" id="UP001180020">
    <property type="component" value="Unassembled WGS sequence"/>
</dbReference>
<dbReference type="NCBIfam" id="TIGR00756">
    <property type="entry name" value="PPR"/>
    <property type="match status" value="2"/>
</dbReference>
<gene>
    <name evidence="3" type="ORF">QJS10_CPB17g01970</name>
</gene>
<dbReference type="InterPro" id="IPR011990">
    <property type="entry name" value="TPR-like_helical_dom_sf"/>
</dbReference>
<reference evidence="3" key="2">
    <citation type="submission" date="2023-06" db="EMBL/GenBank/DDBJ databases">
        <authorList>
            <person name="Ma L."/>
            <person name="Liu K.-W."/>
            <person name="Li Z."/>
            <person name="Hsiao Y.-Y."/>
            <person name="Qi Y."/>
            <person name="Fu T."/>
            <person name="Tang G."/>
            <person name="Zhang D."/>
            <person name="Sun W.-H."/>
            <person name="Liu D.-K."/>
            <person name="Li Y."/>
            <person name="Chen G.-Z."/>
            <person name="Liu X.-D."/>
            <person name="Liao X.-Y."/>
            <person name="Jiang Y.-T."/>
            <person name="Yu X."/>
            <person name="Hao Y."/>
            <person name="Huang J."/>
            <person name="Zhao X.-W."/>
            <person name="Ke S."/>
            <person name="Chen Y.-Y."/>
            <person name="Wu W.-L."/>
            <person name="Hsu J.-L."/>
            <person name="Lin Y.-F."/>
            <person name="Huang M.-D."/>
            <person name="Li C.-Y."/>
            <person name="Huang L."/>
            <person name="Wang Z.-W."/>
            <person name="Zhao X."/>
            <person name="Zhong W.-Y."/>
            <person name="Peng D.-H."/>
            <person name="Ahmad S."/>
            <person name="Lan S."/>
            <person name="Zhang J.-S."/>
            <person name="Tsai W.-C."/>
            <person name="Van De Peer Y."/>
            <person name="Liu Z.-J."/>
        </authorList>
    </citation>
    <scope>NUCLEOTIDE SEQUENCE</scope>
    <source>
        <strain evidence="3">CP</strain>
        <tissue evidence="3">Leaves</tissue>
    </source>
</reference>
<evidence type="ECO:0000256" key="2">
    <source>
        <dbReference type="PROSITE-ProRule" id="PRU00708"/>
    </source>
</evidence>
<dbReference type="AlphaFoldDB" id="A0AAV9CWD1"/>
<dbReference type="PROSITE" id="PS51375">
    <property type="entry name" value="PPR"/>
    <property type="match status" value="2"/>
</dbReference>
<dbReference type="InterPro" id="IPR044605">
    <property type="entry name" value="At1g26460-like"/>
</dbReference>
<sequence length="659" mass="74096">MASTTLTRLTHSLKTLKHHHHHLLLRPISAAPSLLQEPQFDLPPSTTATPTTCDAAAAVVSSLPPNPASGSPLYNDNWRTSSTTSGSLISLITPTPTWSEVHALSRTLDAAGIMDVFADWTTLQRWTDVKDLFELWTRSLDRKDGKPNRPDVQLYNYYLRANLMLKASAGELLDLVARMEEYGLSPNTASFNLVLKAMYEAREMVAVQQLMDRSLVNLSFIDFRMLETGKESLPDEESYDLVIGLLILENQIDSALKYLDLTLKSGCVTAGRLDTLTSIIERCKKMDQNKALCPSWNLCNYIADVALQTDHSQLAFYSLEFFARWIARGENARPPVLLSVDEGLIVSALGTASRTYNASLSDASWEVLKRSLRQKRVPNPESYIGKIFAHSSMGQLQRAFSTLNEFEAAYGDSAEAEELFSPFTSLHPLVYFQLENLSNREPPYKSVAALNCIILGCANIWDLDRAYQTFEAISGTFELVPNIHSYNALINAFGKLKKTTEATRVYEHLISLGVIPNEKTYSLLVDAHLINRDPKAALSVIDEMEKAEFIPSKETLKKVRRRCHRELNDELMEQVKALVQKHNYRITGDNRRDLLFRLHLINSRFNQEEYHVEVFSLFSNNKHHECISGLEGLPVADLTVELGKLLPPVCPGPTENSFE</sequence>
<proteinExistence type="predicted"/>
<dbReference type="PANTHER" id="PTHR47205:SF1">
    <property type="entry name" value="OS07G0599000 PROTEIN"/>
    <property type="match status" value="1"/>
</dbReference>
<comment type="caution">
    <text evidence="3">The sequence shown here is derived from an EMBL/GenBank/DDBJ whole genome shotgun (WGS) entry which is preliminary data.</text>
</comment>
<dbReference type="InterPro" id="IPR002885">
    <property type="entry name" value="PPR_rpt"/>
</dbReference>
<reference evidence="3" key="1">
    <citation type="journal article" date="2023" name="Nat. Commun.">
        <title>Diploid and tetraploid genomes of Acorus and the evolution of monocots.</title>
        <authorList>
            <person name="Ma L."/>
            <person name="Liu K.W."/>
            <person name="Li Z."/>
            <person name="Hsiao Y.Y."/>
            <person name="Qi Y."/>
            <person name="Fu T."/>
            <person name="Tang G.D."/>
            <person name="Zhang D."/>
            <person name="Sun W.H."/>
            <person name="Liu D.K."/>
            <person name="Li Y."/>
            <person name="Chen G.Z."/>
            <person name="Liu X.D."/>
            <person name="Liao X.Y."/>
            <person name="Jiang Y.T."/>
            <person name="Yu X."/>
            <person name="Hao Y."/>
            <person name="Huang J."/>
            <person name="Zhao X.W."/>
            <person name="Ke S."/>
            <person name="Chen Y.Y."/>
            <person name="Wu W.L."/>
            <person name="Hsu J.L."/>
            <person name="Lin Y.F."/>
            <person name="Huang M.D."/>
            <person name="Li C.Y."/>
            <person name="Huang L."/>
            <person name="Wang Z.W."/>
            <person name="Zhao X."/>
            <person name="Zhong W.Y."/>
            <person name="Peng D.H."/>
            <person name="Ahmad S."/>
            <person name="Lan S."/>
            <person name="Zhang J.S."/>
            <person name="Tsai W.C."/>
            <person name="Van de Peer Y."/>
            <person name="Liu Z.J."/>
        </authorList>
    </citation>
    <scope>NUCLEOTIDE SEQUENCE</scope>
    <source>
        <strain evidence="3">CP</strain>
    </source>
</reference>